<name>A0A2R5L7X5_9ACAR</name>
<proteinExistence type="predicted"/>
<protein>
    <submittedName>
        <fullName evidence="1">Uncharacterized protein</fullName>
    </submittedName>
</protein>
<reference evidence="1" key="1">
    <citation type="submission" date="2018-03" db="EMBL/GenBank/DDBJ databases">
        <title>The relapsing fever spirochete Borrelia turicatae persists in the highly oxidative environment of its soft-bodied tick vector.</title>
        <authorList>
            <person name="Bourret T.J."/>
            <person name="Boyle W.K."/>
            <person name="Valenzuela J.G."/>
            <person name="Oliveira F."/>
            <person name="Lopez J.E."/>
        </authorList>
    </citation>
    <scope>NUCLEOTIDE SEQUENCE</scope>
    <source>
        <strain evidence="1">Kansas strain/isolate</strain>
        <tissue evidence="1">Salivary glands</tissue>
    </source>
</reference>
<sequence length="412" mass="47932">MDTIDMLVEKYFPNSPPQKRWLMLDIAKALNLQPEQGEEEHELVYYKLQDYPVILEELRDPWASPKEKRFLFVKFFNEIRKWVRADHRLNVDDVEEVWYMANRSLPVEAVRSYIQLLKTYHRNKTPLMTRERIRLIRLALRCERECPGLTPSDLHNFIFALCNFGVRDGIDLPAEIQSDLSRFILLLKNMYIDAISLRHWKQIQDINFKIRDYSRFKYHDEAELKFIANWLQTPIHFEILVQNKTEVKYGSVARNISSIPKLLQAFNVELRPDVKFVLADNLLTSYDYVFHHMGPSTKNTLKIVLLVVHGVGRTTKHQNNLILSILNKCIDVGEPCFNVSRKSDLVKMNIILENMNLSHGSSLKKEVARKLKAAAKKAGLRVDPSLVSPRSSQWSRVKQAVLVHSGVKGVKG</sequence>
<dbReference type="AlphaFoldDB" id="A0A2R5L7X5"/>
<dbReference type="EMBL" id="GGLE01001452">
    <property type="protein sequence ID" value="MBY05578.1"/>
    <property type="molecule type" value="Transcribed_RNA"/>
</dbReference>
<evidence type="ECO:0000313" key="1">
    <source>
        <dbReference type="EMBL" id="MBY05578.1"/>
    </source>
</evidence>
<organism evidence="1">
    <name type="scientific">Ornithodoros turicata</name>
    <dbReference type="NCBI Taxonomy" id="34597"/>
    <lineage>
        <taxon>Eukaryota</taxon>
        <taxon>Metazoa</taxon>
        <taxon>Ecdysozoa</taxon>
        <taxon>Arthropoda</taxon>
        <taxon>Chelicerata</taxon>
        <taxon>Arachnida</taxon>
        <taxon>Acari</taxon>
        <taxon>Parasitiformes</taxon>
        <taxon>Ixodida</taxon>
        <taxon>Ixodoidea</taxon>
        <taxon>Argasidae</taxon>
        <taxon>Ornithodorinae</taxon>
        <taxon>Ornithodoros</taxon>
    </lineage>
</organism>
<accession>A0A2R5L7X5</accession>